<dbReference type="InterPro" id="IPR001509">
    <property type="entry name" value="Epimerase_deHydtase"/>
</dbReference>
<dbReference type="PANTHER" id="PTHR43245">
    <property type="entry name" value="BIFUNCTIONAL POLYMYXIN RESISTANCE PROTEIN ARNA"/>
    <property type="match status" value="1"/>
</dbReference>
<dbReference type="EMBL" id="MHCN01000011">
    <property type="protein sequence ID" value="OGY21691.1"/>
    <property type="molecule type" value="Genomic_DNA"/>
</dbReference>
<proteinExistence type="predicted"/>
<sequence length="306" mass="34940">MKKFVVFGANGFIGSNLVERLTENAKVFAVDLYSRPACFKASNNIEIIKADIAKESKIISDLGTKELNGVVWAVGGMIPADKLDHKVTIFEMLEPTVRLLKRFMERGIPIVLTSSAGMLYRPKATRLNENDEVDPWTWYGLQKLIIEKSLRMLSKSVNNSLVKILRITSVYGERQPTDRDQGVIAKLFRSALKKEPFVLYGSESARREYVYVGDLAKIIEILLTKDMKYPIYNVSTGTGKTLREVRKIIERVTGNKIEIIRKEKRDIDPNHIDVSNARLLKELKGFQFTSLEEGLQKTYDWYKKSL</sequence>
<dbReference type="AlphaFoldDB" id="A0A1G1W225"/>
<dbReference type="Pfam" id="PF01370">
    <property type="entry name" value="Epimerase"/>
    <property type="match status" value="1"/>
</dbReference>
<dbReference type="Gene3D" id="3.40.50.720">
    <property type="entry name" value="NAD(P)-binding Rossmann-like Domain"/>
    <property type="match status" value="1"/>
</dbReference>
<organism evidence="2 3">
    <name type="scientific">Candidatus Woykebacteria bacterium GWA1_44_8</name>
    <dbReference type="NCBI Taxonomy" id="1802591"/>
    <lineage>
        <taxon>Bacteria</taxon>
        <taxon>Candidatus Woykeibacteriota</taxon>
    </lineage>
</organism>
<evidence type="ECO:0000313" key="3">
    <source>
        <dbReference type="Proteomes" id="UP000176299"/>
    </source>
</evidence>
<evidence type="ECO:0000259" key="1">
    <source>
        <dbReference type="Pfam" id="PF01370"/>
    </source>
</evidence>
<gene>
    <name evidence="2" type="ORF">A2113_04000</name>
</gene>
<comment type="caution">
    <text evidence="2">The sequence shown here is derived from an EMBL/GenBank/DDBJ whole genome shotgun (WGS) entry which is preliminary data.</text>
</comment>
<feature type="domain" description="NAD-dependent epimerase/dehydratase" evidence="1">
    <location>
        <begin position="5"/>
        <end position="234"/>
    </location>
</feature>
<dbReference type="SUPFAM" id="SSF51735">
    <property type="entry name" value="NAD(P)-binding Rossmann-fold domains"/>
    <property type="match status" value="1"/>
</dbReference>
<dbReference type="Proteomes" id="UP000176299">
    <property type="component" value="Unassembled WGS sequence"/>
</dbReference>
<dbReference type="STRING" id="1802591.A2113_04000"/>
<dbReference type="PANTHER" id="PTHR43245:SF13">
    <property type="entry name" value="UDP-D-APIOSE_UDP-D-XYLOSE SYNTHASE 2"/>
    <property type="match status" value="1"/>
</dbReference>
<name>A0A1G1W225_9BACT</name>
<dbReference type="InterPro" id="IPR036291">
    <property type="entry name" value="NAD(P)-bd_dom_sf"/>
</dbReference>
<evidence type="ECO:0000313" key="2">
    <source>
        <dbReference type="EMBL" id="OGY21691.1"/>
    </source>
</evidence>
<dbReference type="InterPro" id="IPR050177">
    <property type="entry name" value="Lipid_A_modif_metabolic_enz"/>
</dbReference>
<reference evidence="2 3" key="1">
    <citation type="journal article" date="2016" name="Nat. Commun.">
        <title>Thousands of microbial genomes shed light on interconnected biogeochemical processes in an aquifer system.</title>
        <authorList>
            <person name="Anantharaman K."/>
            <person name="Brown C.T."/>
            <person name="Hug L.A."/>
            <person name="Sharon I."/>
            <person name="Castelle C.J."/>
            <person name="Probst A.J."/>
            <person name="Thomas B.C."/>
            <person name="Singh A."/>
            <person name="Wilkins M.J."/>
            <person name="Karaoz U."/>
            <person name="Brodie E.L."/>
            <person name="Williams K.H."/>
            <person name="Hubbard S.S."/>
            <person name="Banfield J.F."/>
        </authorList>
    </citation>
    <scope>NUCLEOTIDE SEQUENCE [LARGE SCALE GENOMIC DNA]</scope>
</reference>
<accession>A0A1G1W225</accession>
<protein>
    <recommendedName>
        <fullName evidence="1">NAD-dependent epimerase/dehydratase domain-containing protein</fullName>
    </recommendedName>
</protein>